<dbReference type="RefSeq" id="WP_311401006.1">
    <property type="nucleotide sequence ID" value="NZ_JAVRBG010000004.1"/>
</dbReference>
<dbReference type="NCBIfam" id="NF033644">
    <property type="entry name" value="antiterm_UpxY"/>
    <property type="match status" value="1"/>
</dbReference>
<dbReference type="Pfam" id="PF02357">
    <property type="entry name" value="NusG"/>
    <property type="match status" value="1"/>
</dbReference>
<keyword evidence="3" id="KW-0804">Transcription</keyword>
<dbReference type="SMART" id="SM00738">
    <property type="entry name" value="NGN"/>
    <property type="match status" value="1"/>
</dbReference>
<dbReference type="SUPFAM" id="SSF82679">
    <property type="entry name" value="N-utilization substance G protein NusG, N-terminal domain"/>
    <property type="match status" value="1"/>
</dbReference>
<feature type="domain" description="NusG-like N-terminal" evidence="4">
    <location>
        <begin position="1"/>
        <end position="97"/>
    </location>
</feature>
<evidence type="ECO:0000256" key="1">
    <source>
        <dbReference type="ARBA" id="ARBA00022814"/>
    </source>
</evidence>
<evidence type="ECO:0000256" key="3">
    <source>
        <dbReference type="ARBA" id="ARBA00023163"/>
    </source>
</evidence>
<evidence type="ECO:0000313" key="6">
    <source>
        <dbReference type="Proteomes" id="UP001182991"/>
    </source>
</evidence>
<dbReference type="CDD" id="cd09895">
    <property type="entry name" value="NGN_SP_UpxY"/>
    <property type="match status" value="1"/>
</dbReference>
<dbReference type="InterPro" id="IPR006645">
    <property type="entry name" value="NGN-like_dom"/>
</dbReference>
<dbReference type="PANTHER" id="PTHR30265:SF4">
    <property type="entry name" value="KOW MOTIF FAMILY PROTEIN, EXPRESSED"/>
    <property type="match status" value="1"/>
</dbReference>
<dbReference type="InterPro" id="IPR036735">
    <property type="entry name" value="NGN_dom_sf"/>
</dbReference>
<dbReference type="Proteomes" id="UP001182991">
    <property type="component" value="Unassembled WGS sequence"/>
</dbReference>
<organism evidence="5 6">
    <name type="scientific">Mesonia ostreae</name>
    <dbReference type="NCBI Taxonomy" id="861110"/>
    <lineage>
        <taxon>Bacteria</taxon>
        <taxon>Pseudomonadati</taxon>
        <taxon>Bacteroidota</taxon>
        <taxon>Flavobacteriia</taxon>
        <taxon>Flavobacteriales</taxon>
        <taxon>Flavobacteriaceae</taxon>
        <taxon>Mesonia</taxon>
    </lineage>
</organism>
<dbReference type="PANTHER" id="PTHR30265">
    <property type="entry name" value="RHO-INTERACTING TRANSCRIPTION TERMINATION FACTOR NUSG"/>
    <property type="match status" value="1"/>
</dbReference>
<sequence length="162" mass="18852">MSWFVLYVKSRAEKKVAARLNEQGFMVFCPIKIEKRKWSDRIRKVEVPYFKSYIFIRCEEKQASTVLATAGVVRRLFWLSKPAVIYEKEMQEVIQFFSTNKSANIEYETFAVGEEVYIEKGKLQHRKAVVLKNDKTKVILSLPVLGCCFKVTLAKNKIGRTT</sequence>
<proteinExistence type="predicted"/>
<accession>A0ABU2KHA6</accession>
<reference evidence="6" key="1">
    <citation type="submission" date="2023-07" db="EMBL/GenBank/DDBJ databases">
        <title>Isolating and identifying novel microbial strains from the Mariana Trench.</title>
        <authorList>
            <person name="Fu H."/>
        </authorList>
    </citation>
    <scope>NUCLEOTIDE SEQUENCE [LARGE SCALE GENOMIC DNA]</scope>
    <source>
        <strain evidence="6">T-y2</strain>
    </source>
</reference>
<evidence type="ECO:0000259" key="4">
    <source>
        <dbReference type="SMART" id="SM00738"/>
    </source>
</evidence>
<name>A0ABU2KHA6_9FLAO</name>
<keyword evidence="1" id="KW-0889">Transcription antitermination</keyword>
<comment type="caution">
    <text evidence="5">The sequence shown here is derived from an EMBL/GenBank/DDBJ whole genome shotgun (WGS) entry which is preliminary data.</text>
</comment>
<dbReference type="EMBL" id="JAVRBG010000004">
    <property type="protein sequence ID" value="MDT0294054.1"/>
    <property type="molecule type" value="Genomic_DNA"/>
</dbReference>
<evidence type="ECO:0000313" key="5">
    <source>
        <dbReference type="EMBL" id="MDT0294054.1"/>
    </source>
</evidence>
<dbReference type="InterPro" id="IPR043425">
    <property type="entry name" value="NusG-like"/>
</dbReference>
<keyword evidence="2" id="KW-0805">Transcription regulation</keyword>
<protein>
    <submittedName>
        <fullName evidence="5">UpxY family transcription antiterminator</fullName>
    </submittedName>
</protein>
<gene>
    <name evidence="5" type="ORF">RLT85_05355</name>
</gene>
<evidence type="ECO:0000256" key="2">
    <source>
        <dbReference type="ARBA" id="ARBA00023015"/>
    </source>
</evidence>
<keyword evidence="6" id="KW-1185">Reference proteome</keyword>
<dbReference type="Gene3D" id="3.30.70.940">
    <property type="entry name" value="NusG, N-terminal domain"/>
    <property type="match status" value="1"/>
</dbReference>